<dbReference type="Proteomes" id="UP000002209">
    <property type="component" value="Chromosome"/>
</dbReference>
<dbReference type="AlphaFoldDB" id="C1AE00"/>
<feature type="domain" description="Beta-lactamase-related" evidence="1">
    <location>
        <begin position="60"/>
        <end position="310"/>
    </location>
</feature>
<evidence type="ECO:0000313" key="3">
    <source>
        <dbReference type="Proteomes" id="UP000002209"/>
    </source>
</evidence>
<dbReference type="EMBL" id="AP009153">
    <property type="protein sequence ID" value="BAH40727.1"/>
    <property type="molecule type" value="Genomic_DNA"/>
</dbReference>
<reference evidence="3" key="1">
    <citation type="submission" date="2006-03" db="EMBL/GenBank/DDBJ databases">
        <title>Complete genome sequence of Gemmatimonas aurantiaca T-27 that represents a novel phylum Gemmatimonadetes.</title>
        <authorList>
            <person name="Takasaki K."/>
            <person name="Ichikawa N."/>
            <person name="Miura H."/>
            <person name="Matsushita S."/>
            <person name="Watanabe Y."/>
            <person name="Oguchi A."/>
            <person name="Ankai A."/>
            <person name="Yashiro I."/>
            <person name="Takahashi M."/>
            <person name="Terui Y."/>
            <person name="Fukui S."/>
            <person name="Yokoyama H."/>
            <person name="Tanikawa S."/>
            <person name="Hanada S."/>
            <person name="Kamagata Y."/>
            <person name="Fujita N."/>
        </authorList>
    </citation>
    <scope>NUCLEOTIDE SEQUENCE [LARGE SCALE GENOMIC DNA]</scope>
    <source>
        <strain evidence="3">T-27 / DSM 14586 / JCM 11422 / NBRC 100505</strain>
    </source>
</reference>
<evidence type="ECO:0000313" key="2">
    <source>
        <dbReference type="EMBL" id="BAH40727.1"/>
    </source>
</evidence>
<protein>
    <recommendedName>
        <fullName evidence="1">Beta-lactamase-related domain-containing protein</fullName>
    </recommendedName>
</protein>
<dbReference type="eggNOG" id="COG1680">
    <property type="taxonomic scope" value="Bacteria"/>
</dbReference>
<name>C1AE00_GEMAT</name>
<keyword evidence="3" id="KW-1185">Reference proteome</keyword>
<proteinExistence type="predicted"/>
<dbReference type="InterPro" id="IPR012338">
    <property type="entry name" value="Beta-lactam/transpept-like"/>
</dbReference>
<dbReference type="Gene3D" id="3.40.710.10">
    <property type="entry name" value="DD-peptidase/beta-lactamase superfamily"/>
    <property type="match status" value="2"/>
</dbReference>
<accession>C1AE00</accession>
<evidence type="ECO:0000259" key="1">
    <source>
        <dbReference type="Pfam" id="PF00144"/>
    </source>
</evidence>
<organism evidence="2 3">
    <name type="scientific">Gemmatimonas aurantiaca (strain DSM 14586 / JCM 11422 / NBRC 100505 / T-27)</name>
    <dbReference type="NCBI Taxonomy" id="379066"/>
    <lineage>
        <taxon>Bacteria</taxon>
        <taxon>Pseudomonadati</taxon>
        <taxon>Gemmatimonadota</taxon>
        <taxon>Gemmatimonadia</taxon>
        <taxon>Gemmatimonadales</taxon>
        <taxon>Gemmatimonadaceae</taxon>
        <taxon>Gemmatimonas</taxon>
    </lineage>
</organism>
<dbReference type="STRING" id="379066.GAU_3685"/>
<sequence length="540" mass="58848">MGEFKRLEPFRCPIAMKISFRYGVPSTAALVSAVCACIVLANCTDSSRPASGWQASVAAFDQELQDLQGALAIPGLAYAIVERGQVVHARGFGTAHPPDTTSFSLDTPLRIASVTKALTGVVAMQMVESGRLILDAPARSYVQALALPESVTVRHLLTHTAEGQIGTEYVYGTNRYAMLGQVIEAITDSSLHDVLSAHIVRPAGMHGHESPHLGAHAGLVSTTRDMGAFLATIDRGMLLSEKGLTQLATPSRSIHDTPLPVSLGWFAQTVQGERVMWSFGQDDPEHSGALLVRLPDRQLSVFIFANSNVLSDPFRLLMGDVTKSPFAMAFLRLFAFSAPGAPIVRPARNHVALAAALDSMETAHRYRFRDELIGWAMMDLWTEQVPGAEAKLMLVRSRYPHAVDPVMHFASAMLSDTAQRDLGIRDGAQLLIQHPLNRWMLLSQGELLQSRGRMSEAKAHFERILALPNQHPDFLSRLFKAWSWMALAQMSAPTDTEAARRYLGEILGSAVTGETRAGAQRMLDSLTHAGTPSRLHGARH</sequence>
<dbReference type="InterPro" id="IPR001466">
    <property type="entry name" value="Beta-lactam-related"/>
</dbReference>
<dbReference type="PANTHER" id="PTHR43283">
    <property type="entry name" value="BETA-LACTAMASE-RELATED"/>
    <property type="match status" value="1"/>
</dbReference>
<dbReference type="InterPro" id="IPR050789">
    <property type="entry name" value="Diverse_Enzym_Activities"/>
</dbReference>
<dbReference type="HOGENOM" id="CLU_504096_0_0_0"/>
<dbReference type="Pfam" id="PF00144">
    <property type="entry name" value="Beta-lactamase"/>
    <property type="match status" value="1"/>
</dbReference>
<gene>
    <name evidence="2" type="ordered locus">GAU_3685</name>
</gene>
<dbReference type="InterPro" id="IPR011990">
    <property type="entry name" value="TPR-like_helical_dom_sf"/>
</dbReference>
<dbReference type="SUPFAM" id="SSF56601">
    <property type="entry name" value="beta-lactamase/transpeptidase-like"/>
    <property type="match status" value="1"/>
</dbReference>
<dbReference type="SUPFAM" id="SSF48452">
    <property type="entry name" value="TPR-like"/>
    <property type="match status" value="1"/>
</dbReference>
<dbReference type="PANTHER" id="PTHR43283:SF3">
    <property type="entry name" value="BETA-LACTAMASE FAMILY PROTEIN (AFU_ORTHOLOGUE AFUA_5G07500)"/>
    <property type="match status" value="1"/>
</dbReference>
<dbReference type="KEGG" id="gau:GAU_3685"/>